<dbReference type="Pfam" id="PF06657">
    <property type="entry name" value="Cep57_MT_bd"/>
    <property type="match status" value="1"/>
</dbReference>
<evidence type="ECO:0000256" key="4">
    <source>
        <dbReference type="SAM" id="MobiDB-lite"/>
    </source>
</evidence>
<evidence type="ECO:0000256" key="3">
    <source>
        <dbReference type="ARBA" id="ARBA00023212"/>
    </source>
</evidence>
<dbReference type="PANTHER" id="PTHR19336:SF9">
    <property type="entry name" value="SPINDLE POLE BODY PROTEIN PPC89"/>
    <property type="match status" value="1"/>
</dbReference>
<keyword evidence="7" id="KW-1185">Reference proteome</keyword>
<dbReference type="InParanoid" id="H2YQQ9"/>
<evidence type="ECO:0000313" key="7">
    <source>
        <dbReference type="Proteomes" id="UP000007875"/>
    </source>
</evidence>
<dbReference type="Ensembl" id="ENSCSAVT00000007767.1">
    <property type="protein sequence ID" value="ENSCSAVP00000007667.1"/>
    <property type="gene ID" value="ENSCSAVG00000004586.1"/>
</dbReference>
<protein>
    <recommendedName>
        <fullName evidence="5">Cep57 centrosome microtubule-binding domain-containing protein</fullName>
    </recommendedName>
</protein>
<dbReference type="InterPro" id="IPR051756">
    <property type="entry name" value="Centrosomal_MT-associated"/>
</dbReference>
<reference evidence="6" key="3">
    <citation type="submission" date="2025-09" db="UniProtKB">
        <authorList>
            <consortium name="Ensembl"/>
        </authorList>
    </citation>
    <scope>IDENTIFICATION</scope>
</reference>
<keyword evidence="3" id="KW-0206">Cytoskeleton</keyword>
<evidence type="ECO:0000313" key="6">
    <source>
        <dbReference type="Ensembl" id="ENSCSAVP00000007667.1"/>
    </source>
</evidence>
<dbReference type="Gene3D" id="1.20.58.90">
    <property type="match status" value="1"/>
</dbReference>
<dbReference type="InterPro" id="IPR024957">
    <property type="entry name" value="Cep57_MT-bd_dom"/>
</dbReference>
<dbReference type="AlphaFoldDB" id="H2YQQ9"/>
<dbReference type="GO" id="GO:0005813">
    <property type="term" value="C:centrosome"/>
    <property type="evidence" value="ECO:0007669"/>
    <property type="project" value="TreeGrafter"/>
</dbReference>
<organism evidence="6 7">
    <name type="scientific">Ciona savignyi</name>
    <name type="common">Pacific transparent sea squirt</name>
    <dbReference type="NCBI Taxonomy" id="51511"/>
    <lineage>
        <taxon>Eukaryota</taxon>
        <taxon>Metazoa</taxon>
        <taxon>Chordata</taxon>
        <taxon>Tunicata</taxon>
        <taxon>Ascidiacea</taxon>
        <taxon>Phlebobranchia</taxon>
        <taxon>Cionidae</taxon>
        <taxon>Ciona</taxon>
    </lineage>
</organism>
<reference evidence="6" key="2">
    <citation type="submission" date="2025-08" db="UniProtKB">
        <authorList>
            <consortium name="Ensembl"/>
        </authorList>
    </citation>
    <scope>IDENTIFICATION</scope>
</reference>
<dbReference type="Proteomes" id="UP000007875">
    <property type="component" value="Unassembled WGS sequence"/>
</dbReference>
<feature type="compositionally biased region" description="Polar residues" evidence="4">
    <location>
        <begin position="63"/>
        <end position="75"/>
    </location>
</feature>
<sequence length="102" mass="11391">MTFEHQVLAKQISNTNDRQLTRELELELDTLIAKMEKKGEQISTVRRHRAQLAELRKRKSTKGKSGTHGSRSTSDPRGCRRPHTAHPMSVGNSPVAPRAPPG</sequence>
<proteinExistence type="predicted"/>
<feature type="compositionally biased region" description="Basic residues" evidence="4">
    <location>
        <begin position="52"/>
        <end position="62"/>
    </location>
</feature>
<dbReference type="GO" id="GO:0008017">
    <property type="term" value="F:microtubule binding"/>
    <property type="evidence" value="ECO:0007669"/>
    <property type="project" value="InterPro"/>
</dbReference>
<evidence type="ECO:0000256" key="1">
    <source>
        <dbReference type="ARBA" id="ARBA00004267"/>
    </source>
</evidence>
<name>H2YQQ9_CIOSA</name>
<accession>H2YQQ9</accession>
<comment type="subcellular location">
    <subcellularLocation>
        <location evidence="1">Cytoplasm</location>
        <location evidence="1">Cytoskeleton</location>
        <location evidence="1">Microtubule organizing center</location>
    </subcellularLocation>
</comment>
<dbReference type="HOGENOM" id="CLU_2283710_0_0_1"/>
<feature type="domain" description="Cep57 centrosome microtubule-binding" evidence="5">
    <location>
        <begin position="1"/>
        <end position="48"/>
    </location>
</feature>
<evidence type="ECO:0000259" key="5">
    <source>
        <dbReference type="Pfam" id="PF06657"/>
    </source>
</evidence>
<keyword evidence="2" id="KW-0963">Cytoplasm</keyword>
<feature type="region of interest" description="Disordered" evidence="4">
    <location>
        <begin position="52"/>
        <end position="102"/>
    </location>
</feature>
<evidence type="ECO:0000256" key="2">
    <source>
        <dbReference type="ARBA" id="ARBA00022490"/>
    </source>
</evidence>
<reference evidence="7" key="1">
    <citation type="submission" date="2003-08" db="EMBL/GenBank/DDBJ databases">
        <authorList>
            <person name="Birren B."/>
            <person name="Nusbaum C."/>
            <person name="Abebe A."/>
            <person name="Abouelleil A."/>
            <person name="Adekoya E."/>
            <person name="Ait-zahra M."/>
            <person name="Allen N."/>
            <person name="Allen T."/>
            <person name="An P."/>
            <person name="Anderson M."/>
            <person name="Anderson S."/>
            <person name="Arachchi H."/>
            <person name="Armbruster J."/>
            <person name="Bachantsang P."/>
            <person name="Baldwin J."/>
            <person name="Barry A."/>
            <person name="Bayul T."/>
            <person name="Blitshsteyn B."/>
            <person name="Bloom T."/>
            <person name="Blye J."/>
            <person name="Boguslavskiy L."/>
            <person name="Borowsky M."/>
            <person name="Boukhgalter B."/>
            <person name="Brunache A."/>
            <person name="Butler J."/>
            <person name="Calixte N."/>
            <person name="Calvo S."/>
            <person name="Camarata J."/>
            <person name="Campo K."/>
            <person name="Chang J."/>
            <person name="Cheshatsang Y."/>
            <person name="Citroen M."/>
            <person name="Collymore A."/>
            <person name="Considine T."/>
            <person name="Cook A."/>
            <person name="Cooke P."/>
            <person name="Corum B."/>
            <person name="Cuomo C."/>
            <person name="David R."/>
            <person name="Dawoe T."/>
            <person name="Degray S."/>
            <person name="Dodge S."/>
            <person name="Dooley K."/>
            <person name="Dorje P."/>
            <person name="Dorjee K."/>
            <person name="Dorris L."/>
            <person name="Duffey N."/>
            <person name="Dupes A."/>
            <person name="Elkins T."/>
            <person name="Engels R."/>
            <person name="Erickson J."/>
            <person name="Farina A."/>
            <person name="Faro S."/>
            <person name="Ferreira P."/>
            <person name="Fischer H."/>
            <person name="Fitzgerald M."/>
            <person name="Foley K."/>
            <person name="Gage D."/>
            <person name="Galagan J."/>
            <person name="Gearin G."/>
            <person name="Gnerre S."/>
            <person name="Gnirke A."/>
            <person name="Goyette A."/>
            <person name="Graham J."/>
            <person name="Grandbois E."/>
            <person name="Gyaltsen K."/>
            <person name="Hafez N."/>
            <person name="Hagopian D."/>
            <person name="Hagos B."/>
            <person name="Hall J."/>
            <person name="Hatcher B."/>
            <person name="Heller A."/>
            <person name="Higgins H."/>
            <person name="Honan T."/>
            <person name="Horn A."/>
            <person name="Houde N."/>
            <person name="Hughes L."/>
            <person name="Hulme W."/>
            <person name="Husby E."/>
            <person name="Iliev I."/>
            <person name="Jaffe D."/>
            <person name="Jones C."/>
            <person name="Kamal M."/>
            <person name="Kamat A."/>
            <person name="Kamvysselis M."/>
            <person name="Karlsson E."/>
            <person name="Kells C."/>
            <person name="Kieu A."/>
            <person name="Kisner P."/>
            <person name="Kodira C."/>
            <person name="Kulbokas E."/>
            <person name="Labutti K."/>
            <person name="Lama D."/>
            <person name="Landers T."/>
            <person name="Leger J."/>
            <person name="Levine S."/>
            <person name="Lewis D."/>
            <person name="Lewis T."/>
            <person name="Lindblad-toh K."/>
            <person name="Liu X."/>
            <person name="Lokyitsang T."/>
            <person name="Lokyitsang Y."/>
            <person name="Lucien O."/>
            <person name="Lui A."/>
            <person name="Ma L.J."/>
            <person name="Mabbitt R."/>
            <person name="Macdonald J."/>
            <person name="Maclean C."/>
            <person name="Major J."/>
            <person name="Manning J."/>
            <person name="Marabella R."/>
            <person name="Maru K."/>
            <person name="Matthews C."/>
            <person name="Mauceli E."/>
            <person name="Mccarthy M."/>
            <person name="Mcdonough S."/>
            <person name="Mcghee T."/>
            <person name="Meldrim J."/>
            <person name="Meneus L."/>
            <person name="Mesirov J."/>
            <person name="Mihalev A."/>
            <person name="Mihova T."/>
            <person name="Mikkelsen T."/>
            <person name="Mlenga V."/>
            <person name="Moru K."/>
            <person name="Mozes J."/>
            <person name="Mulrain L."/>
            <person name="Munson G."/>
            <person name="Naylor J."/>
            <person name="Newes C."/>
            <person name="Nguyen C."/>
            <person name="Nguyen N."/>
            <person name="Nguyen T."/>
            <person name="Nicol R."/>
            <person name="Nielsen C."/>
            <person name="Nizzari M."/>
            <person name="Norbu C."/>
            <person name="Norbu N."/>
            <person name="O'donnell P."/>
            <person name="Okoawo O."/>
            <person name="O'leary S."/>
            <person name="Omotosho B."/>
            <person name="O'neill K."/>
            <person name="Osman S."/>
            <person name="Parker S."/>
            <person name="Perrin D."/>
            <person name="Phunkhang P."/>
            <person name="Piqani B."/>
            <person name="Purcell S."/>
            <person name="Rachupka T."/>
            <person name="Ramasamy U."/>
            <person name="Rameau R."/>
            <person name="Ray V."/>
            <person name="Raymond C."/>
            <person name="Retta R."/>
            <person name="Richardson S."/>
            <person name="Rise C."/>
            <person name="Rodriguez J."/>
            <person name="Rogers J."/>
            <person name="Rogov P."/>
            <person name="Rutman M."/>
            <person name="Schupbach R."/>
            <person name="Seaman C."/>
            <person name="Settipalli S."/>
            <person name="Sharpe T."/>
            <person name="Sheridan J."/>
            <person name="Sherpa N."/>
            <person name="Shi J."/>
            <person name="Smirnov S."/>
            <person name="Smith C."/>
            <person name="Sougnez C."/>
            <person name="Spencer B."/>
            <person name="Stalker J."/>
            <person name="Stange-thomann N."/>
            <person name="Stavropoulos S."/>
            <person name="Stetson K."/>
            <person name="Stone C."/>
            <person name="Stone S."/>
            <person name="Stubbs M."/>
            <person name="Talamas J."/>
            <person name="Tchuinga P."/>
            <person name="Tenzing P."/>
            <person name="Tesfaye S."/>
            <person name="Theodore J."/>
            <person name="Thoulutsang Y."/>
            <person name="Topham K."/>
            <person name="Towey S."/>
            <person name="Tsamla T."/>
            <person name="Tsomo N."/>
            <person name="Vallee D."/>
            <person name="Vassiliev H."/>
            <person name="Venkataraman V."/>
            <person name="Vinson J."/>
            <person name="Vo A."/>
            <person name="Wade C."/>
            <person name="Wang S."/>
            <person name="Wangchuk T."/>
            <person name="Wangdi T."/>
            <person name="Whittaker C."/>
            <person name="Wilkinson J."/>
            <person name="Wu Y."/>
            <person name="Wyman D."/>
            <person name="Yadav S."/>
            <person name="Yang S."/>
            <person name="Yang X."/>
            <person name="Yeager S."/>
            <person name="Yee E."/>
            <person name="Young G."/>
            <person name="Zainoun J."/>
            <person name="Zembeck L."/>
            <person name="Zimmer A."/>
            <person name="Zody M."/>
            <person name="Lander E."/>
        </authorList>
    </citation>
    <scope>NUCLEOTIDE SEQUENCE [LARGE SCALE GENOMIC DNA]</scope>
</reference>
<dbReference type="PANTHER" id="PTHR19336">
    <property type="entry name" value="UNCHARACTERIZED DUF1167"/>
    <property type="match status" value="1"/>
</dbReference>